<dbReference type="AlphaFoldDB" id="A0AAN7ZAM2"/>
<name>A0AAN7ZAM2_9PEZI</name>
<organism evidence="2 3">
    <name type="scientific">Xylaria bambusicola</name>
    <dbReference type="NCBI Taxonomy" id="326684"/>
    <lineage>
        <taxon>Eukaryota</taxon>
        <taxon>Fungi</taxon>
        <taxon>Dikarya</taxon>
        <taxon>Ascomycota</taxon>
        <taxon>Pezizomycotina</taxon>
        <taxon>Sordariomycetes</taxon>
        <taxon>Xylariomycetidae</taxon>
        <taxon>Xylariales</taxon>
        <taxon>Xylariaceae</taxon>
        <taxon>Xylaria</taxon>
    </lineage>
</organism>
<reference evidence="2 3" key="1">
    <citation type="submission" date="2023-10" db="EMBL/GenBank/DDBJ databases">
        <title>Draft genome sequence of Xylaria bambusicola isolate GMP-LS, the root and basal stem rot pathogen of sugarcane in Indonesia.</title>
        <authorList>
            <person name="Selvaraj P."/>
            <person name="Muralishankar V."/>
            <person name="Muruganantham S."/>
            <person name="Sp S."/>
            <person name="Haryani S."/>
            <person name="Lau K.J.X."/>
            <person name="Naqvi N.I."/>
        </authorList>
    </citation>
    <scope>NUCLEOTIDE SEQUENCE [LARGE SCALE GENOMIC DNA]</scope>
    <source>
        <strain evidence="2">GMP-LS</strain>
    </source>
</reference>
<accession>A0AAN7ZAM2</accession>
<dbReference type="Proteomes" id="UP001305414">
    <property type="component" value="Unassembled WGS sequence"/>
</dbReference>
<protein>
    <submittedName>
        <fullName evidence="2">Uncharacterized protein</fullName>
    </submittedName>
</protein>
<dbReference type="EMBL" id="JAWHQM010000021">
    <property type="protein sequence ID" value="KAK5631763.1"/>
    <property type="molecule type" value="Genomic_DNA"/>
</dbReference>
<evidence type="ECO:0000256" key="1">
    <source>
        <dbReference type="SAM" id="MobiDB-lite"/>
    </source>
</evidence>
<keyword evidence="3" id="KW-1185">Reference proteome</keyword>
<evidence type="ECO:0000313" key="3">
    <source>
        <dbReference type="Proteomes" id="UP001305414"/>
    </source>
</evidence>
<gene>
    <name evidence="2" type="ORF">RRF57_007477</name>
</gene>
<sequence>MPAIGKAEEHSTSEAVITELDELCHDCWQRELRLTKQRENDGSSTMETDRDEQDDSGINTHVLREIFPNEFIVSPQNANLGAMSSAERLPQTEQVSQ</sequence>
<feature type="region of interest" description="Disordered" evidence="1">
    <location>
        <begin position="34"/>
        <end position="56"/>
    </location>
</feature>
<proteinExistence type="predicted"/>
<evidence type="ECO:0000313" key="2">
    <source>
        <dbReference type="EMBL" id="KAK5631763.1"/>
    </source>
</evidence>
<comment type="caution">
    <text evidence="2">The sequence shown here is derived from an EMBL/GenBank/DDBJ whole genome shotgun (WGS) entry which is preliminary data.</text>
</comment>